<evidence type="ECO:0000259" key="3">
    <source>
        <dbReference type="Pfam" id="PF20434"/>
    </source>
</evidence>
<dbReference type="SUPFAM" id="SSF53474">
    <property type="entry name" value="alpha/beta-Hydrolases"/>
    <property type="match status" value="1"/>
</dbReference>
<evidence type="ECO:0000313" key="4">
    <source>
        <dbReference type="EMBL" id="SBW05115.1"/>
    </source>
</evidence>
<dbReference type="InterPro" id="IPR049492">
    <property type="entry name" value="BD-FAE-like_dom"/>
</dbReference>
<feature type="signal peptide" evidence="2">
    <location>
        <begin position="1"/>
        <end position="18"/>
    </location>
</feature>
<feature type="chain" id="PRO_5012465422" description="BD-FAE-like domain-containing protein" evidence="2">
    <location>
        <begin position="19"/>
        <end position="268"/>
    </location>
</feature>
<evidence type="ECO:0000256" key="2">
    <source>
        <dbReference type="SAM" id="SignalP"/>
    </source>
</evidence>
<dbReference type="GO" id="GO:0016787">
    <property type="term" value="F:hydrolase activity"/>
    <property type="evidence" value="ECO:0007669"/>
    <property type="project" value="UniProtKB-KW"/>
</dbReference>
<organism evidence="4">
    <name type="scientific">uncultured Dysgonomonas sp</name>
    <dbReference type="NCBI Taxonomy" id="206096"/>
    <lineage>
        <taxon>Bacteria</taxon>
        <taxon>Pseudomonadati</taxon>
        <taxon>Bacteroidota</taxon>
        <taxon>Bacteroidia</taxon>
        <taxon>Bacteroidales</taxon>
        <taxon>Dysgonomonadaceae</taxon>
        <taxon>Dysgonomonas</taxon>
        <taxon>environmental samples</taxon>
    </lineage>
</organism>
<dbReference type="InterPro" id="IPR050300">
    <property type="entry name" value="GDXG_lipolytic_enzyme"/>
</dbReference>
<keyword evidence="2" id="KW-0732">Signal</keyword>
<dbReference type="EMBL" id="FLUM01000003">
    <property type="protein sequence ID" value="SBW05115.1"/>
    <property type="molecule type" value="Genomic_DNA"/>
</dbReference>
<proteinExistence type="predicted"/>
<dbReference type="Gene3D" id="3.40.50.1820">
    <property type="entry name" value="alpha/beta hydrolase"/>
    <property type="match status" value="1"/>
</dbReference>
<gene>
    <name evidence="4" type="ORF">KL86DYS1_31022</name>
</gene>
<accession>A0A212K0S8</accession>
<dbReference type="InterPro" id="IPR029058">
    <property type="entry name" value="AB_hydrolase_fold"/>
</dbReference>
<keyword evidence="1" id="KW-0378">Hydrolase</keyword>
<dbReference type="AlphaFoldDB" id="A0A212K0S8"/>
<sequence>MKKSLIVIFLFCALAITAQNTYELKKDIPYTGDAETDAYRKERCKLDIYYPVDKKDFPVVVWFHGGGLEGGEKHIPNELKERGIAVVAVNYRLSPKATNPAYIEDAAASVAWVFNNIASYGGSVNDIYVSGHSAGGYLTLMVGLDKSYLEKYGIDADKIKGLVPISGQTNTHYTIRKERGIPQNLPIVDAYAPLNQARAGIPPILLISGDRNLEMTARYEENLHMEAILKSFGNKDVTMYEVQGFDHGGVGGPGCLLLLDWIRKYSKK</sequence>
<evidence type="ECO:0000256" key="1">
    <source>
        <dbReference type="ARBA" id="ARBA00022801"/>
    </source>
</evidence>
<dbReference type="RefSeq" id="WP_296943269.1">
    <property type="nucleotide sequence ID" value="NZ_LT599032.1"/>
</dbReference>
<feature type="domain" description="BD-FAE-like" evidence="3">
    <location>
        <begin position="46"/>
        <end position="149"/>
    </location>
</feature>
<dbReference type="PANTHER" id="PTHR48081:SF9">
    <property type="entry name" value="CARBOXYLESTERASE"/>
    <property type="match status" value="1"/>
</dbReference>
<name>A0A212K0S8_9BACT</name>
<dbReference type="Pfam" id="PF20434">
    <property type="entry name" value="BD-FAE"/>
    <property type="match status" value="1"/>
</dbReference>
<reference evidence="4" key="1">
    <citation type="submission" date="2016-04" db="EMBL/GenBank/DDBJ databases">
        <authorList>
            <person name="Evans L.H."/>
            <person name="Alamgir A."/>
            <person name="Owens N."/>
            <person name="Weber N.D."/>
            <person name="Virtaneva K."/>
            <person name="Barbian K."/>
            <person name="Babar A."/>
            <person name="Rosenke K."/>
        </authorList>
    </citation>
    <scope>NUCLEOTIDE SEQUENCE</scope>
    <source>
        <strain evidence="4">86-1</strain>
    </source>
</reference>
<dbReference type="PANTHER" id="PTHR48081">
    <property type="entry name" value="AB HYDROLASE SUPERFAMILY PROTEIN C4A8.06C"/>
    <property type="match status" value="1"/>
</dbReference>
<protein>
    <recommendedName>
        <fullName evidence="3">BD-FAE-like domain-containing protein</fullName>
    </recommendedName>
</protein>